<dbReference type="EMBL" id="JAGFNK010000601">
    <property type="protein sequence ID" value="KAI9447162.1"/>
    <property type="molecule type" value="Genomic_DNA"/>
</dbReference>
<evidence type="ECO:0000313" key="1">
    <source>
        <dbReference type="EMBL" id="KAI9447162.1"/>
    </source>
</evidence>
<keyword evidence="2" id="KW-1185">Reference proteome</keyword>
<evidence type="ECO:0000313" key="2">
    <source>
        <dbReference type="Proteomes" id="UP001207468"/>
    </source>
</evidence>
<organism evidence="1 2">
    <name type="scientific">Russula earlei</name>
    <dbReference type="NCBI Taxonomy" id="71964"/>
    <lineage>
        <taxon>Eukaryota</taxon>
        <taxon>Fungi</taxon>
        <taxon>Dikarya</taxon>
        <taxon>Basidiomycota</taxon>
        <taxon>Agaricomycotina</taxon>
        <taxon>Agaricomycetes</taxon>
        <taxon>Russulales</taxon>
        <taxon>Russulaceae</taxon>
        <taxon>Russula</taxon>
    </lineage>
</organism>
<dbReference type="Proteomes" id="UP001207468">
    <property type="component" value="Unassembled WGS sequence"/>
</dbReference>
<name>A0ACC0TTB8_9AGAM</name>
<sequence>MDLADLRPWNSAPGRSIDIELGGQEVINIELDTLDSNADDVLEVLKEGQPKVAYWMRLAGEYMRRGHLDAAEKIALSAVDSFQSSGSTSSLPSIYSLLASIQLAKARKAPKFKLHNARQDIMFTEKSRDEYMREATQLLNHGDQAAAEGGEISSATKELLLLTRAIHQLANRSLEDALRSFEAVLKEKPTNLIALIGKARIQYARRQYAPALKLFQQVLQSNPYCLPDPRIGIGLCLWALNHREKAKAAWERSVEVNPSEWSGQLLLGLDALNASKNPDLSEDERVQELMIGSKLIERAFNGNQRNASAANALCDIFLRKGQYKRALKLAERTIQFADTMAVLTDGYIRAGRVSHAEGSYSDALKHYKQAAEGQSNNALAAIGFAQMQLRNDEIAAAIHTLDSFLQPPNPQKSLEATAILASLRLHPRPGVSSSDAAQERAKARELFDRVYRTIELYEDAASQNGNASRGEPPPPRVVVDDVEMHIEFSRLLQSENLDRTGKIFREAVRISEETGRVDPRLLNNLGVVSHIDSRFEEALIMYENALLGASALGVEAEATSTSVLYNLARVYEDLNEDAKAMEAYEKLLDRHPEYVDAKIRRAHILHNMHQASEAHELLKDSLISQSSNLNLRAYYTYFLIQSNTWKPAWEFVYGTLHDHDKHDVYALCAAGLLHYHQARENRDTSPKALEERRVFFRRSAEFYEKALGLDPFCAVAAQGLAIVTAEDALGTLGGALPPGPAPDDAQRRAMNARDALEVFTKVRGSTNDGSVYVNMGHCYFVRDEFDRAIESYETASQRYYGGRNISVLLCLARSWYIKASNEQSFASMTTALQFTQKALHIKPADKAIVYNIAMIQQKSAELLFSLPPAKRTLADLERGLARAVHAQKMFGSLAADPASLVPYDRLLAEERKKYADSMLRRAEEHLSAQRQYEAEQAARLEGARQRRATERERIEMLERERETQLRLEAEALAAERARARREAQQWSADLAKNESDEERETRKARKAASRKVKSEAPSGDEGTSTPAGGGGGAEPKKKRRKLKKGGVASAAASTQVSDAEDGGAGGALFSEGEEDKPVKKRGATRKRVSREEDEEPASAPRKKQYISKETISDSDEDMD</sequence>
<reference evidence="1" key="1">
    <citation type="submission" date="2021-03" db="EMBL/GenBank/DDBJ databases">
        <title>Evolutionary priming and transition to the ectomycorrhizal habit in an iconic lineage of mushroom-forming fungi: is preadaptation a requirement?</title>
        <authorList>
            <consortium name="DOE Joint Genome Institute"/>
            <person name="Looney B.P."/>
            <person name="Miyauchi S."/>
            <person name="Morin E."/>
            <person name="Drula E."/>
            <person name="Courty P.E."/>
            <person name="Chicoki N."/>
            <person name="Fauchery L."/>
            <person name="Kohler A."/>
            <person name="Kuo A."/>
            <person name="LaButti K."/>
            <person name="Pangilinan J."/>
            <person name="Lipzen A."/>
            <person name="Riley R."/>
            <person name="Andreopoulos W."/>
            <person name="He G."/>
            <person name="Johnson J."/>
            <person name="Barry K.W."/>
            <person name="Grigoriev I.V."/>
            <person name="Nagy L."/>
            <person name="Hibbett D."/>
            <person name="Henrissat B."/>
            <person name="Matheny P.B."/>
            <person name="Labbe J."/>
            <person name="Martin A.F."/>
        </authorList>
    </citation>
    <scope>NUCLEOTIDE SEQUENCE</scope>
    <source>
        <strain evidence="1">BPL698</strain>
    </source>
</reference>
<accession>A0ACC0TTB8</accession>
<protein>
    <submittedName>
        <fullName evidence="1">RNA polymerase II-associated protein</fullName>
    </submittedName>
</protein>
<comment type="caution">
    <text evidence="1">The sequence shown here is derived from an EMBL/GenBank/DDBJ whole genome shotgun (WGS) entry which is preliminary data.</text>
</comment>
<proteinExistence type="predicted"/>
<gene>
    <name evidence="1" type="ORF">F5148DRAFT_1252336</name>
</gene>